<evidence type="ECO:0000313" key="11">
    <source>
        <dbReference type="Proteomes" id="UP000640489"/>
    </source>
</evidence>
<organism evidence="10 11">
    <name type="scientific">Nocardioides islandensis</name>
    <dbReference type="NCBI Taxonomy" id="433663"/>
    <lineage>
        <taxon>Bacteria</taxon>
        <taxon>Bacillati</taxon>
        <taxon>Actinomycetota</taxon>
        <taxon>Actinomycetes</taxon>
        <taxon>Propionibacteriales</taxon>
        <taxon>Nocardioidaceae</taxon>
        <taxon>Nocardioides</taxon>
    </lineage>
</organism>
<gene>
    <name evidence="10" type="ORF">ISU07_13480</name>
</gene>
<evidence type="ECO:0000256" key="6">
    <source>
        <dbReference type="ARBA" id="ARBA00022985"/>
    </source>
</evidence>
<keyword evidence="4" id="KW-0808">Transferase</keyword>
<evidence type="ECO:0000256" key="4">
    <source>
        <dbReference type="ARBA" id="ARBA00022679"/>
    </source>
</evidence>
<dbReference type="Gene3D" id="3.90.550.10">
    <property type="entry name" value="Spore Coat Polysaccharide Biosynthesis Protein SpsA, Chain A"/>
    <property type="match status" value="1"/>
</dbReference>
<dbReference type="EMBL" id="JADKPN010000007">
    <property type="protein sequence ID" value="MBF4764140.1"/>
    <property type="molecule type" value="Genomic_DNA"/>
</dbReference>
<keyword evidence="7" id="KW-1133">Transmembrane helix</keyword>
<dbReference type="PANTHER" id="PTHR48090:SF3">
    <property type="entry name" value="UNDECAPRENYL-PHOSPHATE 4-DEOXY-4-FORMAMIDO-L-ARABINOSE TRANSFERASE"/>
    <property type="match status" value="1"/>
</dbReference>
<dbReference type="PANTHER" id="PTHR48090">
    <property type="entry name" value="UNDECAPRENYL-PHOSPHATE 4-DEOXY-4-FORMAMIDO-L-ARABINOSE TRANSFERASE-RELATED"/>
    <property type="match status" value="1"/>
</dbReference>
<comment type="similarity">
    <text evidence="1">Belongs to the glycosyltransferase 2 family.</text>
</comment>
<comment type="caution">
    <text evidence="10">The sequence shown here is derived from an EMBL/GenBank/DDBJ whole genome shotgun (WGS) entry which is preliminary data.</text>
</comment>
<dbReference type="Proteomes" id="UP000640489">
    <property type="component" value="Unassembled WGS sequence"/>
</dbReference>
<evidence type="ECO:0000256" key="5">
    <source>
        <dbReference type="ARBA" id="ARBA00022692"/>
    </source>
</evidence>
<keyword evidence="11" id="KW-1185">Reference proteome</keyword>
<accession>A0A930VHR0</accession>
<name>A0A930VHR0_9ACTN</name>
<protein>
    <submittedName>
        <fullName evidence="10">Glycosyltransferase</fullName>
    </submittedName>
</protein>
<dbReference type="InterPro" id="IPR029044">
    <property type="entry name" value="Nucleotide-diphossugar_trans"/>
</dbReference>
<sequence length="253" mass="27349">MNRPPLSIVLPLHRTAATLDELLGRLGAACPPGAEYVLVDDRCPDGSGDAVLARWAHVPGRLVRLRDNAGQHAAVQAGLRHARGERVVVMDADLQDAPEDVPRLLAALDSGTADVVCAGRRGHYADPGQERTARLYRRVARLLSGGRIPVDAGMFSAWRRDAAARVVALDDHAAPLVPAAALARLRITTVPVDRHTRPRGRSATGSLRRVRVAVRGLVTLTPLHPVVRRLQPVRRRPPTAEVVELGLVRSEEP</sequence>
<evidence type="ECO:0000256" key="2">
    <source>
        <dbReference type="ARBA" id="ARBA00022475"/>
    </source>
</evidence>
<proteinExistence type="inferred from homology"/>
<dbReference type="InterPro" id="IPR001173">
    <property type="entry name" value="Glyco_trans_2-like"/>
</dbReference>
<reference evidence="10" key="1">
    <citation type="submission" date="2020-11" db="EMBL/GenBank/DDBJ databases">
        <title>Nocardioides sp. nov., isolated from Soil of Cynanchum wilfordii Hemsley rhizosphere.</title>
        <authorList>
            <person name="Lee J.-S."/>
            <person name="Suh M.K."/>
            <person name="Kim J.-S."/>
        </authorList>
    </citation>
    <scope>NUCLEOTIDE SEQUENCE</scope>
    <source>
        <strain evidence="10">KCTC 19275</strain>
    </source>
</reference>
<keyword evidence="2" id="KW-1003">Cell membrane</keyword>
<evidence type="ECO:0000256" key="8">
    <source>
        <dbReference type="ARBA" id="ARBA00023136"/>
    </source>
</evidence>
<evidence type="ECO:0000259" key="9">
    <source>
        <dbReference type="Pfam" id="PF00535"/>
    </source>
</evidence>
<keyword evidence="8" id="KW-0472">Membrane</keyword>
<keyword evidence="3" id="KW-0328">Glycosyltransferase</keyword>
<evidence type="ECO:0000313" key="10">
    <source>
        <dbReference type="EMBL" id="MBF4764140.1"/>
    </source>
</evidence>
<dbReference type="Pfam" id="PF00535">
    <property type="entry name" value="Glycos_transf_2"/>
    <property type="match status" value="1"/>
</dbReference>
<dbReference type="SUPFAM" id="SSF53448">
    <property type="entry name" value="Nucleotide-diphospho-sugar transferases"/>
    <property type="match status" value="1"/>
</dbReference>
<evidence type="ECO:0000256" key="7">
    <source>
        <dbReference type="ARBA" id="ARBA00022989"/>
    </source>
</evidence>
<feature type="domain" description="Glycosyltransferase 2-like" evidence="9">
    <location>
        <begin position="7"/>
        <end position="164"/>
    </location>
</feature>
<evidence type="ECO:0000256" key="1">
    <source>
        <dbReference type="ARBA" id="ARBA00006739"/>
    </source>
</evidence>
<keyword evidence="5" id="KW-0812">Transmembrane</keyword>
<dbReference type="InterPro" id="IPR050256">
    <property type="entry name" value="Glycosyltransferase_2"/>
</dbReference>
<dbReference type="RefSeq" id="WP_194707307.1">
    <property type="nucleotide sequence ID" value="NZ_JADKPN010000007.1"/>
</dbReference>
<evidence type="ECO:0000256" key="3">
    <source>
        <dbReference type="ARBA" id="ARBA00022676"/>
    </source>
</evidence>
<dbReference type="GO" id="GO:0009103">
    <property type="term" value="P:lipopolysaccharide biosynthetic process"/>
    <property type="evidence" value="ECO:0007669"/>
    <property type="project" value="UniProtKB-KW"/>
</dbReference>
<dbReference type="GO" id="GO:0005886">
    <property type="term" value="C:plasma membrane"/>
    <property type="evidence" value="ECO:0007669"/>
    <property type="project" value="TreeGrafter"/>
</dbReference>
<dbReference type="GO" id="GO:0016757">
    <property type="term" value="F:glycosyltransferase activity"/>
    <property type="evidence" value="ECO:0007669"/>
    <property type="project" value="UniProtKB-KW"/>
</dbReference>
<dbReference type="AlphaFoldDB" id="A0A930VHR0"/>
<keyword evidence="6" id="KW-0448">Lipopolysaccharide biosynthesis</keyword>